<evidence type="ECO:0000259" key="11">
    <source>
        <dbReference type="Pfam" id="PF02749"/>
    </source>
</evidence>
<dbReference type="InterPro" id="IPR004393">
    <property type="entry name" value="NadC"/>
</dbReference>
<evidence type="ECO:0000256" key="8">
    <source>
        <dbReference type="ARBA" id="ARBA00033102"/>
    </source>
</evidence>
<dbReference type="PANTHER" id="PTHR32179">
    <property type="entry name" value="NICOTINATE-NUCLEOTIDE PYROPHOSPHORYLASE [CARBOXYLATING]"/>
    <property type="match status" value="1"/>
</dbReference>
<dbReference type="RefSeq" id="WP_307153025.1">
    <property type="nucleotide sequence ID" value="NZ_JAUSUK010000001.1"/>
</dbReference>
<evidence type="ECO:0000256" key="9">
    <source>
        <dbReference type="PIRNR" id="PIRNR006250"/>
    </source>
</evidence>
<dbReference type="Pfam" id="PF02749">
    <property type="entry name" value="QRPTase_N"/>
    <property type="match status" value="1"/>
</dbReference>
<evidence type="ECO:0000313" key="12">
    <source>
        <dbReference type="EMBL" id="MDQ0324767.1"/>
    </source>
</evidence>
<evidence type="ECO:0000256" key="4">
    <source>
        <dbReference type="ARBA" id="ARBA00011944"/>
    </source>
</evidence>
<dbReference type="InterPro" id="IPR027277">
    <property type="entry name" value="NadC/ModD"/>
</dbReference>
<evidence type="ECO:0000259" key="10">
    <source>
        <dbReference type="Pfam" id="PF01729"/>
    </source>
</evidence>
<gene>
    <name evidence="12" type="ORF">J2R99_000616</name>
</gene>
<dbReference type="NCBIfam" id="TIGR00078">
    <property type="entry name" value="nadC"/>
    <property type="match status" value="1"/>
</dbReference>
<comment type="pathway">
    <text evidence="2">Cofactor biosynthesis; NAD(+) biosynthesis; nicotinate D-ribonucleotide from quinolinate: step 1/1.</text>
</comment>
<keyword evidence="13" id="KW-1185">Reference proteome</keyword>
<feature type="domain" description="Quinolinate phosphoribosyl transferase N-terminal" evidence="11">
    <location>
        <begin position="29"/>
        <end position="114"/>
    </location>
</feature>
<dbReference type="PANTHER" id="PTHR32179:SF3">
    <property type="entry name" value="NICOTINATE-NUCLEOTIDE PYROPHOSPHORYLASE [CARBOXYLATING]"/>
    <property type="match status" value="1"/>
</dbReference>
<evidence type="ECO:0000256" key="3">
    <source>
        <dbReference type="ARBA" id="ARBA00009400"/>
    </source>
</evidence>
<dbReference type="InterPro" id="IPR037128">
    <property type="entry name" value="Quinolinate_PRibosylTase_N_sf"/>
</dbReference>
<dbReference type="Proteomes" id="UP001230253">
    <property type="component" value="Unassembled WGS sequence"/>
</dbReference>
<accession>A0ABU0C3F3</accession>
<keyword evidence="5" id="KW-0662">Pyridine nucleotide biosynthesis</keyword>
<dbReference type="CDD" id="cd01572">
    <property type="entry name" value="QPRTase"/>
    <property type="match status" value="1"/>
</dbReference>
<evidence type="ECO:0000313" key="13">
    <source>
        <dbReference type="Proteomes" id="UP001230253"/>
    </source>
</evidence>
<comment type="similarity">
    <text evidence="3 9">Belongs to the NadC/ModD family.</text>
</comment>
<comment type="caution">
    <text evidence="12">The sequence shown here is derived from an EMBL/GenBank/DDBJ whole genome shotgun (WGS) entry which is preliminary data.</text>
</comment>
<dbReference type="SUPFAM" id="SSF54675">
    <property type="entry name" value="Nicotinate/Quinolinate PRTase N-terminal domain-like"/>
    <property type="match status" value="1"/>
</dbReference>
<keyword evidence="6 9" id="KW-0328">Glycosyltransferase</keyword>
<dbReference type="Gene3D" id="3.20.20.70">
    <property type="entry name" value="Aldolase class I"/>
    <property type="match status" value="1"/>
</dbReference>
<organism evidence="12 13">
    <name type="scientific">Rhodopseudomonas julia</name>
    <dbReference type="NCBI Taxonomy" id="200617"/>
    <lineage>
        <taxon>Bacteria</taxon>
        <taxon>Pseudomonadati</taxon>
        <taxon>Pseudomonadota</taxon>
        <taxon>Alphaproteobacteria</taxon>
        <taxon>Hyphomicrobiales</taxon>
        <taxon>Nitrobacteraceae</taxon>
        <taxon>Rhodopseudomonas</taxon>
    </lineage>
</organism>
<name>A0ABU0C3F3_9BRAD</name>
<dbReference type="InterPro" id="IPR036068">
    <property type="entry name" value="Nicotinate_pribotase-like_C"/>
</dbReference>
<dbReference type="InterPro" id="IPR013785">
    <property type="entry name" value="Aldolase_TIM"/>
</dbReference>
<comment type="function">
    <text evidence="1">Involved in the catabolism of quinolinic acid (QA).</text>
</comment>
<evidence type="ECO:0000256" key="1">
    <source>
        <dbReference type="ARBA" id="ARBA00003237"/>
    </source>
</evidence>
<feature type="domain" description="Quinolinate phosphoribosyl transferase C-terminal" evidence="10">
    <location>
        <begin position="116"/>
        <end position="281"/>
    </location>
</feature>
<dbReference type="Pfam" id="PF01729">
    <property type="entry name" value="QRPTase_C"/>
    <property type="match status" value="1"/>
</dbReference>
<dbReference type="SUPFAM" id="SSF51690">
    <property type="entry name" value="Nicotinate/Quinolinate PRTase C-terminal domain-like"/>
    <property type="match status" value="1"/>
</dbReference>
<dbReference type="Gene3D" id="3.90.1170.20">
    <property type="entry name" value="Quinolinate phosphoribosyl transferase, N-terminal domain"/>
    <property type="match status" value="1"/>
</dbReference>
<dbReference type="EC" id="2.4.2.19" evidence="4"/>
<proteinExistence type="inferred from homology"/>
<sequence>MPTSPELPDLIVEKAVRAALEEDLGRAGDITSQATIPADRRAAATVGTRSTGTLAGLALARKAVLLMDPDAQFQPHAADGDRLEAGAVIAEISANARALLSAERTALNFLCHLSGVATATAEFAAAIAHTKARITCTRKTHPGLRALQKYAVRCGGGSNHRYGLDDAILIKDNHIAVAGGVREAIRSAKEFAGHLVRIEVEVDTLKQLAEALEEGPDVILLDNMGPPTLREAVAMTRGRATLEASGGITLATVAAIAETGVDYISTGFITHSAPILDLGLDIAL</sequence>
<protein>
    <recommendedName>
        <fullName evidence="4">nicotinate-nucleotide diphosphorylase (carboxylating)</fullName>
        <ecNumber evidence="4">2.4.2.19</ecNumber>
    </recommendedName>
    <alternativeName>
        <fullName evidence="8">Quinolinate phosphoribosyltransferase [decarboxylating]</fullName>
    </alternativeName>
</protein>
<reference evidence="12 13" key="1">
    <citation type="submission" date="2023-07" db="EMBL/GenBank/DDBJ databases">
        <title>Genomic Encyclopedia of Type Strains, Phase IV (KMG-IV): sequencing the most valuable type-strain genomes for metagenomic binning, comparative biology and taxonomic classification.</title>
        <authorList>
            <person name="Goeker M."/>
        </authorList>
    </citation>
    <scope>NUCLEOTIDE SEQUENCE [LARGE SCALE GENOMIC DNA]</scope>
    <source>
        <strain evidence="12 13">DSM 11549</strain>
    </source>
</reference>
<dbReference type="InterPro" id="IPR002638">
    <property type="entry name" value="Quinolinate_PRibosylTrfase_C"/>
</dbReference>
<dbReference type="InterPro" id="IPR022412">
    <property type="entry name" value="Quinolinate_PRibosylTrfase_N"/>
</dbReference>
<evidence type="ECO:0000256" key="5">
    <source>
        <dbReference type="ARBA" id="ARBA00022642"/>
    </source>
</evidence>
<dbReference type="EMBL" id="JAUSUK010000001">
    <property type="protein sequence ID" value="MDQ0324767.1"/>
    <property type="molecule type" value="Genomic_DNA"/>
</dbReference>
<evidence type="ECO:0000256" key="6">
    <source>
        <dbReference type="ARBA" id="ARBA00022676"/>
    </source>
</evidence>
<evidence type="ECO:0000256" key="7">
    <source>
        <dbReference type="ARBA" id="ARBA00022679"/>
    </source>
</evidence>
<evidence type="ECO:0000256" key="2">
    <source>
        <dbReference type="ARBA" id="ARBA00004893"/>
    </source>
</evidence>
<keyword evidence="7 9" id="KW-0808">Transferase</keyword>
<dbReference type="GO" id="GO:0004514">
    <property type="term" value="F:nicotinate-nucleotide diphosphorylase (carboxylating) activity"/>
    <property type="evidence" value="ECO:0007669"/>
    <property type="project" value="UniProtKB-EC"/>
</dbReference>
<dbReference type="PIRSF" id="PIRSF006250">
    <property type="entry name" value="NadC_ModD"/>
    <property type="match status" value="1"/>
</dbReference>